<dbReference type="PANTHER" id="PTHR43163">
    <property type="entry name" value="DIPEPTIDE TRANSPORT SYSTEM PERMEASE PROTEIN DPPB-RELATED"/>
    <property type="match status" value="1"/>
</dbReference>
<dbReference type="SUPFAM" id="SSF161098">
    <property type="entry name" value="MetI-like"/>
    <property type="match status" value="1"/>
</dbReference>
<feature type="transmembrane region" description="Helical" evidence="7">
    <location>
        <begin position="234"/>
        <end position="255"/>
    </location>
</feature>
<dbReference type="Gene3D" id="1.10.3720.10">
    <property type="entry name" value="MetI-like"/>
    <property type="match status" value="1"/>
</dbReference>
<organism evidence="8">
    <name type="scientific">Agrobacterium tumefaciens</name>
    <dbReference type="NCBI Taxonomy" id="358"/>
    <lineage>
        <taxon>Bacteria</taxon>
        <taxon>Pseudomonadati</taxon>
        <taxon>Pseudomonadota</taxon>
        <taxon>Alphaproteobacteria</taxon>
        <taxon>Hyphomicrobiales</taxon>
        <taxon>Rhizobiaceae</taxon>
        <taxon>Rhizobium/Agrobacterium group</taxon>
        <taxon>Agrobacterium</taxon>
        <taxon>Agrobacterium tumefaciens complex</taxon>
    </lineage>
</organism>
<geneLocation type="plasmid" evidence="8">
    <name>pTiBo542</name>
</geneLocation>
<keyword evidence="2 7" id="KW-0813">Transport</keyword>
<dbReference type="InterPro" id="IPR045621">
    <property type="entry name" value="BPD_transp_1_N"/>
</dbReference>
<gene>
    <name evidence="8" type="primary">agaB</name>
    <name evidence="8" type="ORF">pTiBo052</name>
</gene>
<evidence type="ECO:0000256" key="2">
    <source>
        <dbReference type="ARBA" id="ARBA00022448"/>
    </source>
</evidence>
<evidence type="ECO:0000256" key="3">
    <source>
        <dbReference type="ARBA" id="ARBA00022475"/>
    </source>
</evidence>
<evidence type="ECO:0000256" key="4">
    <source>
        <dbReference type="ARBA" id="ARBA00022692"/>
    </source>
</evidence>
<feature type="transmembrane region" description="Helical" evidence="7">
    <location>
        <begin position="189"/>
        <end position="208"/>
    </location>
</feature>
<dbReference type="RefSeq" id="WP_012477996.1">
    <property type="nucleotide sequence ID" value="NC_010929.1"/>
</dbReference>
<accession>A5WXX5</accession>
<dbReference type="Pfam" id="PF00528">
    <property type="entry name" value="BPD_transp_1"/>
    <property type="match status" value="1"/>
</dbReference>
<dbReference type="PROSITE" id="PS50928">
    <property type="entry name" value="ABC_TM1"/>
    <property type="match status" value="1"/>
</dbReference>
<keyword evidence="6 7" id="KW-0472">Membrane</keyword>
<comment type="similarity">
    <text evidence="7">Belongs to the binding-protein-dependent transport system permease family.</text>
</comment>
<feature type="transmembrane region" description="Helical" evidence="7">
    <location>
        <begin position="109"/>
        <end position="130"/>
    </location>
</feature>
<dbReference type="InterPro" id="IPR000515">
    <property type="entry name" value="MetI-like"/>
</dbReference>
<proteinExistence type="inferred from homology"/>
<evidence type="ECO:0000256" key="5">
    <source>
        <dbReference type="ARBA" id="ARBA00022989"/>
    </source>
</evidence>
<dbReference type="GO" id="GO:0005886">
    <property type="term" value="C:plasma membrane"/>
    <property type="evidence" value="ECO:0007669"/>
    <property type="project" value="UniProtKB-SubCell"/>
</dbReference>
<dbReference type="EMBL" id="DQ058764">
    <property type="protein sequence ID" value="AAZ50443.1"/>
    <property type="molecule type" value="Genomic_DNA"/>
</dbReference>
<dbReference type="GO" id="GO:0071916">
    <property type="term" value="F:dipeptide transmembrane transporter activity"/>
    <property type="evidence" value="ECO:0007669"/>
    <property type="project" value="TreeGrafter"/>
</dbReference>
<protein>
    <submittedName>
        <fullName evidence="8">AgaB</fullName>
    </submittedName>
</protein>
<keyword evidence="4 7" id="KW-0812">Transmembrane</keyword>
<keyword evidence="3" id="KW-1003">Cell membrane</keyword>
<evidence type="ECO:0000313" key="8">
    <source>
        <dbReference type="EMBL" id="AAZ50443.1"/>
    </source>
</evidence>
<dbReference type="AlphaFoldDB" id="A5WXX5"/>
<feature type="transmembrane region" description="Helical" evidence="7">
    <location>
        <begin position="12"/>
        <end position="37"/>
    </location>
</feature>
<feature type="transmembrane region" description="Helical" evidence="7">
    <location>
        <begin position="150"/>
        <end position="169"/>
    </location>
</feature>
<evidence type="ECO:0000256" key="6">
    <source>
        <dbReference type="ARBA" id="ARBA00023136"/>
    </source>
</evidence>
<reference evidence="8" key="1">
    <citation type="submission" date="2005-05" db="EMBL/GenBank/DDBJ databases">
        <title>Complete sequence of the Ti plasmid pTiBo542 from the supervirulent Agrobacterium tumefaciens strain Bo542.</title>
        <authorList>
            <person name="Oger P.M."/>
            <person name="Farrand S.K."/>
            <person name="Olsen G.J."/>
            <person name="Reich C."/>
        </authorList>
    </citation>
    <scope>NUCLEOTIDE SEQUENCE</scope>
    <source>
        <strain evidence="8">Bo542</strain>
        <plasmid evidence="8">pTiBo542</plasmid>
    </source>
</reference>
<keyword evidence="5 7" id="KW-1133">Transmembrane helix</keyword>
<dbReference type="InterPro" id="IPR035906">
    <property type="entry name" value="MetI-like_sf"/>
</dbReference>
<dbReference type="Pfam" id="PF19300">
    <property type="entry name" value="BPD_transp_1_N"/>
    <property type="match status" value="1"/>
</dbReference>
<feature type="transmembrane region" description="Helical" evidence="7">
    <location>
        <begin position="294"/>
        <end position="315"/>
    </location>
</feature>
<comment type="subcellular location">
    <subcellularLocation>
        <location evidence="1 7">Cell membrane</location>
        <topology evidence="1 7">Multi-pass membrane protein</topology>
    </subcellularLocation>
</comment>
<sequence length="324" mass="35242">MMQALSTFMLVLAARLFTALVQLWVIATLVFSIMYIMPGDPVLLLLGPESNPSPETIAAMRHQLGLDQPVLTQYFKWLGDAATGDLGKSLDGYPVLEYVTGSLPKTMELATAAILIAALIGVPVGIAAALRRGRFLDGLLTSLSTLGISVPVYILGSLMILLLSLKLGWLPSSGYTDISRNAYLHFQKLVLPAVTLGFGLAASIARMTRSSMLEILGRDFVRSLRARGMPERRVIWLHVLRSAAIPIVTIVGLQLGNLMGGTVLVEALFNWPGLSTLLVTAVSNRNYPLVQGSILTIATLFILINLCVDMLYSLLDPRIRRRRS</sequence>
<dbReference type="CDD" id="cd06261">
    <property type="entry name" value="TM_PBP2"/>
    <property type="match status" value="1"/>
</dbReference>
<keyword evidence="8" id="KW-0614">Plasmid</keyword>
<evidence type="ECO:0000256" key="7">
    <source>
        <dbReference type="RuleBase" id="RU363032"/>
    </source>
</evidence>
<dbReference type="PANTHER" id="PTHR43163:SF6">
    <property type="entry name" value="DIPEPTIDE TRANSPORT SYSTEM PERMEASE PROTEIN DPPB-RELATED"/>
    <property type="match status" value="1"/>
</dbReference>
<name>A5WXX5_AGRTU</name>
<evidence type="ECO:0000256" key="1">
    <source>
        <dbReference type="ARBA" id="ARBA00004651"/>
    </source>
</evidence>